<keyword evidence="3" id="KW-1185">Reference proteome</keyword>
<feature type="region of interest" description="Disordered" evidence="1">
    <location>
        <begin position="50"/>
        <end position="82"/>
    </location>
</feature>
<name>A0A8S3XED0_PARAO</name>
<evidence type="ECO:0000313" key="2">
    <source>
        <dbReference type="EMBL" id="CAG5020615.1"/>
    </source>
</evidence>
<dbReference type="EMBL" id="CAJQZP010001137">
    <property type="protein sequence ID" value="CAG5020615.1"/>
    <property type="molecule type" value="Genomic_DNA"/>
</dbReference>
<accession>A0A8S3XED0</accession>
<protein>
    <submittedName>
        <fullName evidence="2">(apollo) hypothetical protein</fullName>
    </submittedName>
</protein>
<gene>
    <name evidence="2" type="ORF">PAPOLLO_LOCUS17320</name>
</gene>
<dbReference type="AlphaFoldDB" id="A0A8S3XED0"/>
<feature type="compositionally biased region" description="Polar residues" evidence="1">
    <location>
        <begin position="67"/>
        <end position="82"/>
    </location>
</feature>
<sequence length="82" mass="8854">MQFINIGSLFLGRKFLDTLRTSKLINKSGAELKVVTVQRVVAVQQEFKLESASSEPQADGASENEGAASTFNETTASTISRC</sequence>
<evidence type="ECO:0000313" key="3">
    <source>
        <dbReference type="Proteomes" id="UP000691718"/>
    </source>
</evidence>
<proteinExistence type="predicted"/>
<organism evidence="2 3">
    <name type="scientific">Parnassius apollo</name>
    <name type="common">Apollo butterfly</name>
    <name type="synonym">Papilio apollo</name>
    <dbReference type="NCBI Taxonomy" id="110799"/>
    <lineage>
        <taxon>Eukaryota</taxon>
        <taxon>Metazoa</taxon>
        <taxon>Ecdysozoa</taxon>
        <taxon>Arthropoda</taxon>
        <taxon>Hexapoda</taxon>
        <taxon>Insecta</taxon>
        <taxon>Pterygota</taxon>
        <taxon>Neoptera</taxon>
        <taxon>Endopterygota</taxon>
        <taxon>Lepidoptera</taxon>
        <taxon>Glossata</taxon>
        <taxon>Ditrysia</taxon>
        <taxon>Papilionoidea</taxon>
        <taxon>Papilionidae</taxon>
        <taxon>Parnassiinae</taxon>
        <taxon>Parnassini</taxon>
        <taxon>Parnassius</taxon>
        <taxon>Parnassius</taxon>
    </lineage>
</organism>
<comment type="caution">
    <text evidence="2">The sequence shown here is derived from an EMBL/GenBank/DDBJ whole genome shotgun (WGS) entry which is preliminary data.</text>
</comment>
<dbReference type="Proteomes" id="UP000691718">
    <property type="component" value="Unassembled WGS sequence"/>
</dbReference>
<reference evidence="2" key="1">
    <citation type="submission" date="2021-04" db="EMBL/GenBank/DDBJ databases">
        <authorList>
            <person name="Tunstrom K."/>
        </authorList>
    </citation>
    <scope>NUCLEOTIDE SEQUENCE</scope>
</reference>
<evidence type="ECO:0000256" key="1">
    <source>
        <dbReference type="SAM" id="MobiDB-lite"/>
    </source>
</evidence>